<dbReference type="InterPro" id="IPR050216">
    <property type="entry name" value="LRR_domain-containing"/>
</dbReference>
<dbReference type="InterPro" id="IPR001611">
    <property type="entry name" value="Leu-rich_rpt"/>
</dbReference>
<accession>A0A2U1KA90</accession>
<evidence type="ECO:0000313" key="3">
    <source>
        <dbReference type="EMBL" id="PWA30254.1"/>
    </source>
</evidence>
<dbReference type="SMART" id="SM00369">
    <property type="entry name" value="LRR_TYP"/>
    <property type="match status" value="2"/>
</dbReference>
<dbReference type="STRING" id="35608.A0A2U1KA90"/>
<dbReference type="Gene3D" id="3.80.10.10">
    <property type="entry name" value="Ribonuclease Inhibitor"/>
    <property type="match status" value="1"/>
</dbReference>
<dbReference type="PANTHER" id="PTHR48051">
    <property type="match status" value="1"/>
</dbReference>
<sequence>MDVIKVNDEVNDEVIQILEKSSVEIIDKVDLSCHQLKFLPEAFGKLAGLTHLNLSNNQLQLKFLPEAFGKLAGLTHLNLSNNQLQVLILVFSWAVYVKYVLCV</sequence>
<evidence type="ECO:0000256" key="2">
    <source>
        <dbReference type="ARBA" id="ARBA00022737"/>
    </source>
</evidence>
<dbReference type="GO" id="GO:0005737">
    <property type="term" value="C:cytoplasm"/>
    <property type="evidence" value="ECO:0007669"/>
    <property type="project" value="TreeGrafter"/>
</dbReference>
<dbReference type="Pfam" id="PF13855">
    <property type="entry name" value="LRR_8"/>
    <property type="match status" value="1"/>
</dbReference>
<reference evidence="3 4" key="1">
    <citation type="journal article" date="2018" name="Mol. Plant">
        <title>The genome of Artemisia annua provides insight into the evolution of Asteraceae family and artemisinin biosynthesis.</title>
        <authorList>
            <person name="Shen Q."/>
            <person name="Zhang L."/>
            <person name="Liao Z."/>
            <person name="Wang S."/>
            <person name="Yan T."/>
            <person name="Shi P."/>
            <person name="Liu M."/>
            <person name="Fu X."/>
            <person name="Pan Q."/>
            <person name="Wang Y."/>
            <person name="Lv Z."/>
            <person name="Lu X."/>
            <person name="Zhang F."/>
            <person name="Jiang W."/>
            <person name="Ma Y."/>
            <person name="Chen M."/>
            <person name="Hao X."/>
            <person name="Li L."/>
            <person name="Tang Y."/>
            <person name="Lv G."/>
            <person name="Zhou Y."/>
            <person name="Sun X."/>
            <person name="Brodelius P.E."/>
            <person name="Rose J.K.C."/>
            <person name="Tang K."/>
        </authorList>
    </citation>
    <scope>NUCLEOTIDE SEQUENCE [LARGE SCALE GENOMIC DNA]</scope>
    <source>
        <strain evidence="4">cv. Huhao1</strain>
        <tissue evidence="3">Leaf</tissue>
    </source>
</reference>
<dbReference type="EMBL" id="PKPP01026468">
    <property type="protein sequence ID" value="PWA30254.1"/>
    <property type="molecule type" value="Genomic_DNA"/>
</dbReference>
<protein>
    <submittedName>
        <fullName evidence="3">Leucine-rich repeat domain, L domain-like protein</fullName>
    </submittedName>
</protein>
<dbReference type="InterPro" id="IPR032675">
    <property type="entry name" value="LRR_dom_sf"/>
</dbReference>
<organism evidence="3 4">
    <name type="scientific">Artemisia annua</name>
    <name type="common">Sweet wormwood</name>
    <dbReference type="NCBI Taxonomy" id="35608"/>
    <lineage>
        <taxon>Eukaryota</taxon>
        <taxon>Viridiplantae</taxon>
        <taxon>Streptophyta</taxon>
        <taxon>Embryophyta</taxon>
        <taxon>Tracheophyta</taxon>
        <taxon>Spermatophyta</taxon>
        <taxon>Magnoliopsida</taxon>
        <taxon>eudicotyledons</taxon>
        <taxon>Gunneridae</taxon>
        <taxon>Pentapetalae</taxon>
        <taxon>asterids</taxon>
        <taxon>campanulids</taxon>
        <taxon>Asterales</taxon>
        <taxon>Asteraceae</taxon>
        <taxon>Asteroideae</taxon>
        <taxon>Anthemideae</taxon>
        <taxon>Artemisiinae</taxon>
        <taxon>Artemisia</taxon>
    </lineage>
</organism>
<dbReference type="OrthoDB" id="1746956at2759"/>
<dbReference type="PRINTS" id="PR00019">
    <property type="entry name" value="LEURICHRPT"/>
</dbReference>
<dbReference type="InterPro" id="IPR003591">
    <property type="entry name" value="Leu-rich_rpt_typical-subtyp"/>
</dbReference>
<gene>
    <name evidence="3" type="ORF">CTI12_AA626470</name>
</gene>
<dbReference type="SUPFAM" id="SSF52058">
    <property type="entry name" value="L domain-like"/>
    <property type="match status" value="1"/>
</dbReference>
<keyword evidence="1" id="KW-0433">Leucine-rich repeat</keyword>
<dbReference type="AlphaFoldDB" id="A0A2U1KA90"/>
<name>A0A2U1KA90_ARTAN</name>
<dbReference type="PANTHER" id="PTHR48051:SF1">
    <property type="entry name" value="RAS SUPPRESSOR PROTEIN 1"/>
    <property type="match status" value="1"/>
</dbReference>
<dbReference type="GO" id="GO:0006952">
    <property type="term" value="P:defense response"/>
    <property type="evidence" value="ECO:0007669"/>
    <property type="project" value="UniProtKB-ARBA"/>
</dbReference>
<comment type="caution">
    <text evidence="3">The sequence shown here is derived from an EMBL/GenBank/DDBJ whole genome shotgun (WGS) entry which is preliminary data.</text>
</comment>
<evidence type="ECO:0000256" key="1">
    <source>
        <dbReference type="ARBA" id="ARBA00022614"/>
    </source>
</evidence>
<evidence type="ECO:0000313" key="4">
    <source>
        <dbReference type="Proteomes" id="UP000245207"/>
    </source>
</evidence>
<keyword evidence="4" id="KW-1185">Reference proteome</keyword>
<proteinExistence type="predicted"/>
<keyword evidence="2" id="KW-0677">Repeat</keyword>
<dbReference type="GO" id="GO:0051707">
    <property type="term" value="P:response to other organism"/>
    <property type="evidence" value="ECO:0007669"/>
    <property type="project" value="UniProtKB-ARBA"/>
</dbReference>
<dbReference type="Proteomes" id="UP000245207">
    <property type="component" value="Unassembled WGS sequence"/>
</dbReference>